<reference evidence="2 3" key="1">
    <citation type="submission" date="2014-04" db="EMBL/GenBank/DDBJ databases">
        <authorList>
            <consortium name="DOE Joint Genome Institute"/>
            <person name="Kuo A."/>
            <person name="Kohler A."/>
            <person name="Costa M.D."/>
            <person name="Nagy L.G."/>
            <person name="Floudas D."/>
            <person name="Copeland A."/>
            <person name="Barry K.W."/>
            <person name="Cichocki N."/>
            <person name="Veneault-Fourrey C."/>
            <person name="LaButti K."/>
            <person name="Lindquist E.A."/>
            <person name="Lipzen A."/>
            <person name="Lundell T."/>
            <person name="Morin E."/>
            <person name="Murat C."/>
            <person name="Sun H."/>
            <person name="Tunlid A."/>
            <person name="Henrissat B."/>
            <person name="Grigoriev I.V."/>
            <person name="Hibbett D.S."/>
            <person name="Martin F."/>
            <person name="Nordberg H.P."/>
            <person name="Cantor M.N."/>
            <person name="Hua S.X."/>
        </authorList>
    </citation>
    <scope>NUCLEOTIDE SEQUENCE [LARGE SCALE GENOMIC DNA]</scope>
    <source>
        <strain evidence="2 3">Marx 270</strain>
    </source>
</reference>
<keyword evidence="3" id="KW-1185">Reference proteome</keyword>
<protein>
    <submittedName>
        <fullName evidence="2">Uncharacterized protein</fullName>
    </submittedName>
</protein>
<dbReference type="AlphaFoldDB" id="A0A0C3KXX3"/>
<name>A0A0C3KXX3_PISTI</name>
<organism evidence="2 3">
    <name type="scientific">Pisolithus tinctorius Marx 270</name>
    <dbReference type="NCBI Taxonomy" id="870435"/>
    <lineage>
        <taxon>Eukaryota</taxon>
        <taxon>Fungi</taxon>
        <taxon>Dikarya</taxon>
        <taxon>Basidiomycota</taxon>
        <taxon>Agaricomycotina</taxon>
        <taxon>Agaricomycetes</taxon>
        <taxon>Agaricomycetidae</taxon>
        <taxon>Boletales</taxon>
        <taxon>Sclerodermatineae</taxon>
        <taxon>Pisolithaceae</taxon>
        <taxon>Pisolithus</taxon>
    </lineage>
</organism>
<dbReference type="EMBL" id="KN831945">
    <property type="protein sequence ID" value="KIO14327.1"/>
    <property type="molecule type" value="Genomic_DNA"/>
</dbReference>
<dbReference type="HOGENOM" id="CLU_1949692_0_0_1"/>
<dbReference type="Proteomes" id="UP000054217">
    <property type="component" value="Unassembled WGS sequence"/>
</dbReference>
<evidence type="ECO:0000313" key="2">
    <source>
        <dbReference type="EMBL" id="KIO14327.1"/>
    </source>
</evidence>
<proteinExistence type="predicted"/>
<gene>
    <name evidence="2" type="ORF">M404DRAFT_18508</name>
</gene>
<accession>A0A0C3KXX3</accession>
<evidence type="ECO:0000313" key="3">
    <source>
        <dbReference type="Proteomes" id="UP000054217"/>
    </source>
</evidence>
<feature type="compositionally biased region" description="Basic and acidic residues" evidence="1">
    <location>
        <begin position="67"/>
        <end position="100"/>
    </location>
</feature>
<dbReference type="InParanoid" id="A0A0C3KXX3"/>
<reference evidence="3" key="2">
    <citation type="submission" date="2015-01" db="EMBL/GenBank/DDBJ databases">
        <title>Evolutionary Origins and Diversification of the Mycorrhizal Mutualists.</title>
        <authorList>
            <consortium name="DOE Joint Genome Institute"/>
            <consortium name="Mycorrhizal Genomics Consortium"/>
            <person name="Kohler A."/>
            <person name="Kuo A."/>
            <person name="Nagy L.G."/>
            <person name="Floudas D."/>
            <person name="Copeland A."/>
            <person name="Barry K.W."/>
            <person name="Cichocki N."/>
            <person name="Veneault-Fourrey C."/>
            <person name="LaButti K."/>
            <person name="Lindquist E.A."/>
            <person name="Lipzen A."/>
            <person name="Lundell T."/>
            <person name="Morin E."/>
            <person name="Murat C."/>
            <person name="Riley R."/>
            <person name="Ohm R."/>
            <person name="Sun H."/>
            <person name="Tunlid A."/>
            <person name="Henrissat B."/>
            <person name="Grigoriev I.V."/>
            <person name="Hibbett D.S."/>
            <person name="Martin F."/>
        </authorList>
    </citation>
    <scope>NUCLEOTIDE SEQUENCE [LARGE SCALE GENOMIC DNA]</scope>
    <source>
        <strain evidence="3">Marx 270</strain>
    </source>
</reference>
<sequence length="157" mass="17834">MSDIWGQLTRQELYDCLPPGTLPNRLRTWAQLRPAIHDLPPNMHDLIQAAASAKEGAAADRKRKAKELRQERWHGKQRRKMDEDADRASEGEVQESEHDTTSKYMRLPTAEQHQHCIAAFIDATNNDALASSVCVICMRQLPHEEGDMVVIKDVPNL</sequence>
<evidence type="ECO:0000256" key="1">
    <source>
        <dbReference type="SAM" id="MobiDB-lite"/>
    </source>
</evidence>
<feature type="region of interest" description="Disordered" evidence="1">
    <location>
        <begin position="51"/>
        <end position="100"/>
    </location>
</feature>